<name>A0A1F4NQ95_UNCK3</name>
<protein>
    <recommendedName>
        <fullName evidence="2">Transcriptional repressor PaaX-like central Cas2-like domain-containing protein</fullName>
    </recommendedName>
</protein>
<reference evidence="3 4" key="1">
    <citation type="journal article" date="2016" name="Nat. Commun.">
        <title>Thousands of microbial genomes shed light on interconnected biogeochemical processes in an aquifer system.</title>
        <authorList>
            <person name="Anantharaman K."/>
            <person name="Brown C.T."/>
            <person name="Hug L.A."/>
            <person name="Sharon I."/>
            <person name="Castelle C.J."/>
            <person name="Probst A.J."/>
            <person name="Thomas B.C."/>
            <person name="Singh A."/>
            <person name="Wilkins M.J."/>
            <person name="Karaoz U."/>
            <person name="Brodie E.L."/>
            <person name="Williams K.H."/>
            <person name="Hubbard S.S."/>
            <person name="Banfield J.F."/>
        </authorList>
    </citation>
    <scope>NUCLEOTIDE SEQUENCE [LARGE SCALE GENOMIC DNA]</scope>
</reference>
<evidence type="ECO:0000313" key="4">
    <source>
        <dbReference type="Proteomes" id="UP000178085"/>
    </source>
</evidence>
<dbReference type="GO" id="GO:0006351">
    <property type="term" value="P:DNA-templated transcription"/>
    <property type="evidence" value="ECO:0007669"/>
    <property type="project" value="TreeGrafter"/>
</dbReference>
<dbReference type="PANTHER" id="PTHR30319:SF1">
    <property type="entry name" value="TRANSCRIPTIONAL REPRESSOR PAAX"/>
    <property type="match status" value="1"/>
</dbReference>
<dbReference type="Proteomes" id="UP000178085">
    <property type="component" value="Unassembled WGS sequence"/>
</dbReference>
<dbReference type="PANTHER" id="PTHR30319">
    <property type="entry name" value="PHENYLACETIC ACID REGULATOR-RELATED TRANSCRIPTIONAL REPRESSOR"/>
    <property type="match status" value="1"/>
</dbReference>
<proteinExistence type="predicted"/>
<dbReference type="Gene3D" id="3.30.70.2650">
    <property type="match status" value="1"/>
</dbReference>
<evidence type="ECO:0000256" key="1">
    <source>
        <dbReference type="SAM" id="Phobius"/>
    </source>
</evidence>
<gene>
    <name evidence="3" type="ORF">A3K51_01175</name>
</gene>
<comment type="caution">
    <text evidence="3">The sequence shown here is derived from an EMBL/GenBank/DDBJ whole genome shotgun (WGS) entry which is preliminary data.</text>
</comment>
<sequence>MVKKRSTLTRDILAAVAATGSLMVVVLTAPSLPRTLGQLLNKYQRNSLAPSRIKQRLRDLQRQHLVDISEQGNRTKIRLTKAGRVRVLEYEADDMVIPKQTPWDGQWRYVIFDIPEKNKLARNVFREKLRMLGFVKIQQSVWRHKYPCSPEIEFLTHLYQITRYVSVLQGHSLGQ</sequence>
<dbReference type="AlphaFoldDB" id="A0A1F4NQ95"/>
<keyword evidence="1" id="KW-0472">Membrane</keyword>
<dbReference type="Pfam" id="PF20803">
    <property type="entry name" value="PaaX_M"/>
    <property type="match status" value="1"/>
</dbReference>
<evidence type="ECO:0000259" key="2">
    <source>
        <dbReference type="Pfam" id="PF20803"/>
    </source>
</evidence>
<keyword evidence="1" id="KW-0812">Transmembrane</keyword>
<dbReference type="InterPro" id="IPR048846">
    <property type="entry name" value="PaaX-like_central"/>
</dbReference>
<evidence type="ECO:0000313" key="3">
    <source>
        <dbReference type="EMBL" id="OGB73458.1"/>
    </source>
</evidence>
<feature type="transmembrane region" description="Helical" evidence="1">
    <location>
        <begin position="12"/>
        <end position="32"/>
    </location>
</feature>
<organism evidence="3 4">
    <name type="scientific">candidate division Kazan bacterium RIFCSPLOWO2_01_FULL_45_19</name>
    <dbReference type="NCBI Taxonomy" id="1798538"/>
    <lineage>
        <taxon>Bacteria</taxon>
        <taxon>Bacteria division Kazan-3B-28</taxon>
    </lineage>
</organism>
<dbReference type="EMBL" id="METD01000001">
    <property type="protein sequence ID" value="OGB73458.1"/>
    <property type="molecule type" value="Genomic_DNA"/>
</dbReference>
<accession>A0A1F4NQ95</accession>
<feature type="domain" description="Transcriptional repressor PaaX-like central Cas2-like" evidence="2">
    <location>
        <begin position="101"/>
        <end position="173"/>
    </location>
</feature>
<keyword evidence="1" id="KW-1133">Transmembrane helix</keyword>